<evidence type="ECO:0000259" key="6">
    <source>
        <dbReference type="PROSITE" id="PS51175"/>
    </source>
</evidence>
<evidence type="ECO:0000256" key="5">
    <source>
        <dbReference type="SAM" id="SignalP"/>
    </source>
</evidence>
<dbReference type="AlphaFoldDB" id="D8PL55"/>
<evidence type="ECO:0000256" key="3">
    <source>
        <dbReference type="ARBA" id="ARBA00023295"/>
    </source>
</evidence>
<feature type="signal peptide" evidence="5">
    <location>
        <begin position="1"/>
        <end position="17"/>
    </location>
</feature>
<sequence>MFSLLAGVLSLAIAAQAAVIVPGAAWTDTDGNVIQAHGGGFLKVDSTWYWWGEDKSHNSGSFKAVSCYSSPDLMTWKRETDALTPVAGTNISDSNIVERPKARNNEYVMWFHADSSNYGAAQQGVATASTPCGPFKFRESFQPLGAQSRDMGIFVDGEHGQVPYTAYVLYASDNNQNFKISRLDDDYYTVTEQVNQISSSTLESPGIFKRDGTYYLIASHTTGWAPNPNKFFTASSIDGTFSSQADIAPSNTRTYYSQNTFELPLGDDVLYAGDRWRPSLLGSSRYIWLPLTFDSGKPQLVWADVWSVDINAGTYTIAQGTTYEAESATRAGNTTVISNSAFSEGKGIGYIGKGGTVTFENVEGTGKPQWVSIYYANGDSSYRTVSVSVNGGDSVSVDQPDSGGSSVILSVPVQLTLKSGSNTLTFGDQDSYAGDLDKIIVYTDA</sequence>
<evidence type="ECO:0000313" key="7">
    <source>
        <dbReference type="EMBL" id="EFJ02706.1"/>
    </source>
</evidence>
<dbReference type="InterPro" id="IPR005084">
    <property type="entry name" value="CBM6"/>
</dbReference>
<dbReference type="InParanoid" id="D8PL55"/>
<feature type="chain" id="PRO_5003120160" evidence="5">
    <location>
        <begin position="18"/>
        <end position="445"/>
    </location>
</feature>
<dbReference type="CDD" id="cd18821">
    <property type="entry name" value="GH43_Pc3Gal43A-like"/>
    <property type="match status" value="1"/>
</dbReference>
<gene>
    <name evidence="7" type="ORF">SCHCODRAFT_13837</name>
</gene>
<organism evidence="8">
    <name type="scientific">Schizophyllum commune (strain H4-8 / FGSC 9210)</name>
    <name type="common">Split gill fungus</name>
    <dbReference type="NCBI Taxonomy" id="578458"/>
    <lineage>
        <taxon>Eukaryota</taxon>
        <taxon>Fungi</taxon>
        <taxon>Dikarya</taxon>
        <taxon>Basidiomycota</taxon>
        <taxon>Agaricomycotina</taxon>
        <taxon>Agaricomycetes</taxon>
        <taxon>Agaricomycetidae</taxon>
        <taxon>Agaricales</taxon>
        <taxon>Schizophyllaceae</taxon>
        <taxon>Schizophyllum</taxon>
    </lineage>
</organism>
<evidence type="ECO:0000313" key="8">
    <source>
        <dbReference type="Proteomes" id="UP000007431"/>
    </source>
</evidence>
<keyword evidence="3 4" id="KW-0326">Glycosidase</keyword>
<dbReference type="STRING" id="578458.D8PL55"/>
<dbReference type="EMBL" id="GL377302">
    <property type="protein sequence ID" value="EFJ02706.1"/>
    <property type="molecule type" value="Genomic_DNA"/>
</dbReference>
<keyword evidence="8" id="KW-1185">Reference proteome</keyword>
<dbReference type="GO" id="GO:0005975">
    <property type="term" value="P:carbohydrate metabolic process"/>
    <property type="evidence" value="ECO:0007669"/>
    <property type="project" value="InterPro"/>
</dbReference>
<proteinExistence type="inferred from homology"/>
<reference evidence="7 8" key="1">
    <citation type="journal article" date="2010" name="Nat. Biotechnol.">
        <title>Genome sequence of the model mushroom Schizophyllum commune.</title>
        <authorList>
            <person name="Ohm R.A."/>
            <person name="de Jong J.F."/>
            <person name="Lugones L.G."/>
            <person name="Aerts A."/>
            <person name="Kothe E."/>
            <person name="Stajich J.E."/>
            <person name="de Vries R.P."/>
            <person name="Record E."/>
            <person name="Levasseur A."/>
            <person name="Baker S.E."/>
            <person name="Bartholomew K.A."/>
            <person name="Coutinho P.M."/>
            <person name="Erdmann S."/>
            <person name="Fowler T.J."/>
            <person name="Gathman A.C."/>
            <person name="Lombard V."/>
            <person name="Henrissat B."/>
            <person name="Knabe N."/>
            <person name="Kuees U."/>
            <person name="Lilly W.W."/>
            <person name="Lindquist E."/>
            <person name="Lucas S."/>
            <person name="Magnuson J.K."/>
            <person name="Piumi F."/>
            <person name="Raudaskoski M."/>
            <person name="Salamov A."/>
            <person name="Schmutz J."/>
            <person name="Schwarze F.W.M.R."/>
            <person name="vanKuyk P.A."/>
            <person name="Horton J.S."/>
            <person name="Grigoriev I.V."/>
            <person name="Woesten H.A.B."/>
        </authorList>
    </citation>
    <scope>NUCLEOTIDE SEQUENCE [LARGE SCALE GENOMIC DNA]</scope>
    <source>
        <strain evidence="8">H4-8 / FGSC 9210</strain>
    </source>
</reference>
<dbReference type="CDD" id="cd04081">
    <property type="entry name" value="CBM35_galactosidase-like"/>
    <property type="match status" value="1"/>
</dbReference>
<dbReference type="Pfam" id="PF04616">
    <property type="entry name" value="Glyco_hydro_43"/>
    <property type="match status" value="1"/>
</dbReference>
<keyword evidence="5" id="KW-0732">Signal</keyword>
<dbReference type="PROSITE" id="PS51175">
    <property type="entry name" value="CBM6"/>
    <property type="match status" value="1"/>
</dbReference>
<dbReference type="InterPro" id="IPR006710">
    <property type="entry name" value="Glyco_hydro_43"/>
</dbReference>
<dbReference type="Gene3D" id="2.60.120.260">
    <property type="entry name" value="Galactose-binding domain-like"/>
    <property type="match status" value="1"/>
</dbReference>
<dbReference type="GO" id="GO:0030246">
    <property type="term" value="F:carbohydrate binding"/>
    <property type="evidence" value="ECO:0007669"/>
    <property type="project" value="InterPro"/>
</dbReference>
<dbReference type="OMA" id="TEITYEW"/>
<dbReference type="PANTHER" id="PTHR22925">
    <property type="entry name" value="GLYCOSYL HYDROLASE 43 FAMILY MEMBER"/>
    <property type="match status" value="1"/>
</dbReference>
<evidence type="ECO:0000256" key="4">
    <source>
        <dbReference type="RuleBase" id="RU361187"/>
    </source>
</evidence>
<dbReference type="SUPFAM" id="SSF49785">
    <property type="entry name" value="Galactose-binding domain-like"/>
    <property type="match status" value="1"/>
</dbReference>
<name>D8PL55_SCHCM</name>
<dbReference type="SUPFAM" id="SSF75005">
    <property type="entry name" value="Arabinanase/levansucrase/invertase"/>
    <property type="match status" value="1"/>
</dbReference>
<dbReference type="Gene3D" id="2.115.10.20">
    <property type="entry name" value="Glycosyl hydrolase domain, family 43"/>
    <property type="match status" value="1"/>
</dbReference>
<dbReference type="eggNOG" id="ENOG502QW2A">
    <property type="taxonomic scope" value="Eukaryota"/>
</dbReference>
<accession>D8PL55</accession>
<evidence type="ECO:0000256" key="1">
    <source>
        <dbReference type="ARBA" id="ARBA00009865"/>
    </source>
</evidence>
<comment type="similarity">
    <text evidence="1 4">Belongs to the glycosyl hydrolase 43 family.</text>
</comment>
<keyword evidence="2 4" id="KW-0378">Hydrolase</keyword>
<feature type="domain" description="CBM6" evidence="6">
    <location>
        <begin position="321"/>
        <end position="442"/>
    </location>
</feature>
<protein>
    <submittedName>
        <fullName evidence="7">Glycoside hydrolase family 43 and carbohydrate-binding module family 35 protein</fullName>
    </submittedName>
</protein>
<evidence type="ECO:0000256" key="2">
    <source>
        <dbReference type="ARBA" id="ARBA00022801"/>
    </source>
</evidence>
<dbReference type="GO" id="GO:0004553">
    <property type="term" value="F:hydrolase activity, hydrolyzing O-glycosyl compounds"/>
    <property type="evidence" value="ECO:0007669"/>
    <property type="project" value="InterPro"/>
</dbReference>
<dbReference type="InterPro" id="IPR008979">
    <property type="entry name" value="Galactose-bd-like_sf"/>
</dbReference>
<dbReference type="InterPro" id="IPR023296">
    <property type="entry name" value="Glyco_hydro_beta-prop_sf"/>
</dbReference>
<dbReference type="Proteomes" id="UP000007431">
    <property type="component" value="Unassembled WGS sequence"/>
</dbReference>
<dbReference type="HOGENOM" id="CLU_016116_1_1_1"/>
<dbReference type="VEuPathDB" id="FungiDB:SCHCODRAFT_02609561"/>
<dbReference type="PANTHER" id="PTHR22925:SF3">
    <property type="entry name" value="GLYCOSYL HYDROLASE FAMILY PROTEIN 43"/>
    <property type="match status" value="1"/>
</dbReference>